<accession>W9C460</accession>
<sequence>MDSLPPLPGCCLCRVTIHQKPIITFDDLRCMQKLICPPWTLITNKQAQDLNLRKNDVSSNAVNLHPPFTGLNPPFEGLGPEDGWCDNYIVTEADLKLAPLKDGATRITSTNSVSMATNPFHMESVFTMVEPSYFAGNYRHGWGAA</sequence>
<dbReference type="AlphaFoldDB" id="W9C460"/>
<dbReference type="Proteomes" id="UP000019487">
    <property type="component" value="Unassembled WGS sequence"/>
</dbReference>
<gene>
    <name evidence="1" type="ORF">SBOR_8938</name>
</gene>
<comment type="caution">
    <text evidence="1">The sequence shown here is derived from an EMBL/GenBank/DDBJ whole genome shotgun (WGS) entry which is preliminary data.</text>
</comment>
<organism evidence="1 2">
    <name type="scientific">Sclerotinia borealis (strain F-4128)</name>
    <dbReference type="NCBI Taxonomy" id="1432307"/>
    <lineage>
        <taxon>Eukaryota</taxon>
        <taxon>Fungi</taxon>
        <taxon>Dikarya</taxon>
        <taxon>Ascomycota</taxon>
        <taxon>Pezizomycotina</taxon>
        <taxon>Leotiomycetes</taxon>
        <taxon>Helotiales</taxon>
        <taxon>Sclerotiniaceae</taxon>
        <taxon>Sclerotinia</taxon>
    </lineage>
</organism>
<dbReference type="EMBL" id="AYSA01000587">
    <property type="protein sequence ID" value="ESZ90676.1"/>
    <property type="molecule type" value="Genomic_DNA"/>
</dbReference>
<proteinExistence type="predicted"/>
<protein>
    <submittedName>
        <fullName evidence="1">Uncharacterized protein</fullName>
    </submittedName>
</protein>
<evidence type="ECO:0000313" key="2">
    <source>
        <dbReference type="Proteomes" id="UP000019487"/>
    </source>
</evidence>
<keyword evidence="2" id="KW-1185">Reference proteome</keyword>
<reference evidence="1 2" key="1">
    <citation type="journal article" date="2014" name="Genome Announc.">
        <title>Draft genome sequence of Sclerotinia borealis, a psychrophilic plant pathogenic fungus.</title>
        <authorList>
            <person name="Mardanov A.V."/>
            <person name="Beletsky A.V."/>
            <person name="Kadnikov V.V."/>
            <person name="Ignatov A.N."/>
            <person name="Ravin N.V."/>
        </authorList>
    </citation>
    <scope>NUCLEOTIDE SEQUENCE [LARGE SCALE GENOMIC DNA]</scope>
    <source>
        <strain evidence="2">F-4157</strain>
    </source>
</reference>
<name>W9C460_SCLBF</name>
<dbReference type="HOGENOM" id="CLU_1787949_0_0_1"/>
<evidence type="ECO:0000313" key="1">
    <source>
        <dbReference type="EMBL" id="ESZ90676.1"/>
    </source>
</evidence>